<reference evidence="1 3" key="1">
    <citation type="submission" date="2017-01" db="EMBL/GenBank/DDBJ databases">
        <title>Lactobacillus chiayiensis sp. nov., a lactic acid bacterium isolated from compost.</title>
        <authorList>
            <person name="Huang C.-H."/>
        </authorList>
    </citation>
    <scope>NUCLEOTIDE SEQUENCE [LARGE SCALE GENOMIC DNA]</scope>
    <source>
        <strain evidence="3">chh01</strain>
        <strain evidence="1">Chh01</strain>
    </source>
</reference>
<organism evidence="1 3">
    <name type="scientific">Lacticaseibacillus chiayiensis</name>
    <dbReference type="NCBI Taxonomy" id="2100821"/>
    <lineage>
        <taxon>Bacteria</taxon>
        <taxon>Bacillati</taxon>
        <taxon>Bacillota</taxon>
        <taxon>Bacilli</taxon>
        <taxon>Lactobacillales</taxon>
        <taxon>Lactobacillaceae</taxon>
        <taxon>Lacticaseibacillus</taxon>
    </lineage>
</organism>
<reference evidence="2" key="2">
    <citation type="submission" date="2022-10" db="EMBL/GenBank/DDBJ databases">
        <title>Comparative genomic analysis and in-vitro probiotic properties of the potential probiotic L. chiayiensis AACE 3.</title>
        <authorList>
            <person name="Kang X."/>
        </authorList>
    </citation>
    <scope>NUCLEOTIDE SEQUENCE</scope>
    <source>
        <strain evidence="2">AACE 3</strain>
    </source>
</reference>
<sequence>MDKVKARQQGSELVIPLPSKFNVQAGQEFYVMRDSGGTLTLMPKLTDFFENVQPGEFVDEDDELAREFLLLQDGVDE</sequence>
<gene>
    <name evidence="1" type="ORF">BVJ53_07270</name>
    <name evidence="2" type="ORF">OFW50_01825</name>
</gene>
<dbReference type="Proteomes" id="UP000290475">
    <property type="component" value="Unassembled WGS sequence"/>
</dbReference>
<evidence type="ECO:0000313" key="1">
    <source>
        <dbReference type="EMBL" id="RXT24718.1"/>
    </source>
</evidence>
<accession>A0A4Q1U2F2</accession>
<dbReference type="EMBL" id="MSSM01000016">
    <property type="protein sequence ID" value="RXT24718.1"/>
    <property type="molecule type" value="Genomic_DNA"/>
</dbReference>
<proteinExistence type="predicted"/>
<name>A0A4Q1U2F2_9LACO</name>
<evidence type="ECO:0000313" key="4">
    <source>
        <dbReference type="Proteomes" id="UP001164790"/>
    </source>
</evidence>
<keyword evidence="4" id="KW-1185">Reference proteome</keyword>
<protein>
    <submittedName>
        <fullName evidence="1">AbrB family transcriptional regulator</fullName>
    </submittedName>
</protein>
<dbReference type="NCBIfam" id="NF047400">
    <property type="entry name" value="MazE_PemI_antitoxin"/>
    <property type="match status" value="1"/>
</dbReference>
<dbReference type="Proteomes" id="UP001164790">
    <property type="component" value="Chromosome"/>
</dbReference>
<evidence type="ECO:0000313" key="3">
    <source>
        <dbReference type="Proteomes" id="UP000290475"/>
    </source>
</evidence>
<dbReference type="AlphaFoldDB" id="A0A4Q1U2F2"/>
<dbReference type="RefSeq" id="WP_129301847.1">
    <property type="nucleotide sequence ID" value="NZ_CP074378.1"/>
</dbReference>
<evidence type="ECO:0000313" key="2">
    <source>
        <dbReference type="EMBL" id="UYN56866.1"/>
    </source>
</evidence>
<dbReference type="EMBL" id="CP107523">
    <property type="protein sequence ID" value="UYN56866.1"/>
    <property type="molecule type" value="Genomic_DNA"/>
</dbReference>